<dbReference type="OrthoDB" id="9809379at2"/>
<dbReference type="Proteomes" id="UP000366051">
    <property type="component" value="Chromosome"/>
</dbReference>
<dbReference type="Gene3D" id="3.40.50.300">
    <property type="entry name" value="P-loop containing nucleotide triphosphate hydrolases"/>
    <property type="match status" value="1"/>
</dbReference>
<dbReference type="InterPro" id="IPR050747">
    <property type="entry name" value="Mitochondrial_chaperone_BCS1"/>
</dbReference>
<dbReference type="KEGG" id="hcv:FTV88_1913"/>
<keyword evidence="3" id="KW-0547">Nucleotide-binding</keyword>
<evidence type="ECO:0000256" key="1">
    <source>
        <dbReference type="ARBA" id="ARBA00007448"/>
    </source>
</evidence>
<name>A0A5Q2N0Z6_9FIRM</name>
<comment type="similarity">
    <text evidence="1">Belongs to the AAA ATPase family. BCS1 subfamily.</text>
</comment>
<dbReference type="SMART" id="SM00382">
    <property type="entry name" value="AAA"/>
    <property type="match status" value="1"/>
</dbReference>
<evidence type="ECO:0000313" key="3">
    <source>
        <dbReference type="EMBL" id="QGG48011.1"/>
    </source>
</evidence>
<dbReference type="PANTHER" id="PTHR23070">
    <property type="entry name" value="BCS1 AAA-TYPE ATPASE"/>
    <property type="match status" value="1"/>
</dbReference>
<feature type="domain" description="AAA+ ATPase" evidence="2">
    <location>
        <begin position="310"/>
        <end position="439"/>
    </location>
</feature>
<evidence type="ECO:0000313" key="4">
    <source>
        <dbReference type="Proteomes" id="UP000366051"/>
    </source>
</evidence>
<dbReference type="EMBL" id="CP045875">
    <property type="protein sequence ID" value="QGG48011.1"/>
    <property type="molecule type" value="Genomic_DNA"/>
</dbReference>
<protein>
    <submittedName>
        <fullName evidence="3">ATP-binding protein</fullName>
    </submittedName>
</protein>
<dbReference type="AlphaFoldDB" id="A0A5Q2N0Z6"/>
<dbReference type="SUPFAM" id="SSF52540">
    <property type="entry name" value="P-loop containing nucleoside triphosphate hydrolases"/>
    <property type="match status" value="1"/>
</dbReference>
<dbReference type="GO" id="GO:0016887">
    <property type="term" value="F:ATP hydrolysis activity"/>
    <property type="evidence" value="ECO:0007669"/>
    <property type="project" value="InterPro"/>
</dbReference>
<dbReference type="Pfam" id="PF00004">
    <property type="entry name" value="AAA"/>
    <property type="match status" value="1"/>
</dbReference>
<reference evidence="4" key="1">
    <citation type="submission" date="2019-11" db="EMBL/GenBank/DDBJ databases">
        <title>Genome sequence of Heliorestis convoluta strain HH, an alkaliphilic and minimalistic phototrophic bacterium from a soda lake in Egypt.</title>
        <authorList>
            <person name="Dewey E.D."/>
            <person name="Stokes L.M."/>
            <person name="Burchell B.M."/>
            <person name="Shaffer K.N."/>
            <person name="Huntington A.M."/>
            <person name="Baker J.M."/>
            <person name="Nadendla S."/>
            <person name="Giglio M.G."/>
            <person name="Touchman J.W."/>
            <person name="Blankenship R.E."/>
            <person name="Madigan M.T."/>
            <person name="Sattley W.M."/>
        </authorList>
    </citation>
    <scope>NUCLEOTIDE SEQUENCE [LARGE SCALE GENOMIC DNA]</scope>
    <source>
        <strain evidence="4">HH</strain>
    </source>
</reference>
<dbReference type="InterPro" id="IPR027417">
    <property type="entry name" value="P-loop_NTPase"/>
</dbReference>
<accession>A0A5Q2N0Z6</accession>
<dbReference type="InterPro" id="IPR003593">
    <property type="entry name" value="AAA+_ATPase"/>
</dbReference>
<keyword evidence="3" id="KW-0067">ATP-binding</keyword>
<dbReference type="GO" id="GO:0005524">
    <property type="term" value="F:ATP binding"/>
    <property type="evidence" value="ECO:0007669"/>
    <property type="project" value="UniProtKB-KW"/>
</dbReference>
<gene>
    <name evidence="3" type="ORF">FTV88_1913</name>
</gene>
<dbReference type="InterPro" id="IPR003959">
    <property type="entry name" value="ATPase_AAA_core"/>
</dbReference>
<sequence length="531" mass="61324">MKALRKESTQFKEVILPLTDYEMTIIESTLNRLALHHQLHCSFEPARSELMMQKKILIPHTLKGKMTKGNQVIFHFIIGAGTERSLTHKSRLLLSYPDRHEEEVKKMILEIYHVMKAEMPHEFISMEHLLDYLGEATRLRVMYLSDNLLITVGEAIDSLFESFSYRGKAEFHHDRFERPERHRVEVTEDVHRYIAMNSYKIYEKNGLVFAVGITKQNNGRHVEHSISVFARTQDIESIQNLFDYRFEKMLFEGGDIKGGKFTGDQKIIRLAEKVTLDDIVLESTTRQQIEKEIFHFFNMEEIYRRAGLPFKRGVVLHGPPGTGKTMLSKILVSTMKETVIWVKAGDVTNTKDIDRIFRLARLGRPCIIILEDVDLYAVDRETFHGNGYTLATLMSHLDGLEENDGVLVILTTNRLERVEKAIVERPGRIDARIYMGELCVNNIAQLLHRKLGSFERHFPSFESVLPENLTLTGAMAIELSTMILKNAINHQVEITKNMTTNSQIIIEKEHVDAALMELESRLSRKRVGFRE</sequence>
<organism evidence="3 4">
    <name type="scientific">Heliorestis convoluta</name>
    <dbReference type="NCBI Taxonomy" id="356322"/>
    <lineage>
        <taxon>Bacteria</taxon>
        <taxon>Bacillati</taxon>
        <taxon>Bacillota</taxon>
        <taxon>Clostridia</taxon>
        <taxon>Eubacteriales</taxon>
        <taxon>Heliobacteriaceae</taxon>
        <taxon>Heliorestis</taxon>
    </lineage>
</organism>
<evidence type="ECO:0000259" key="2">
    <source>
        <dbReference type="SMART" id="SM00382"/>
    </source>
</evidence>
<keyword evidence="4" id="KW-1185">Reference proteome</keyword>
<proteinExistence type="inferred from homology"/>
<dbReference type="RefSeq" id="WP_153725285.1">
    <property type="nucleotide sequence ID" value="NZ_CP045875.1"/>
</dbReference>